<evidence type="ECO:0000313" key="5">
    <source>
        <dbReference type="Proteomes" id="UP000225277"/>
    </source>
</evidence>
<comment type="similarity">
    <text evidence="1">Belongs to the short-chain dehydrogenases/reductases (SDR) family.</text>
</comment>
<dbReference type="OrthoDB" id="2898618at2759"/>
<accession>A0A2D3UUA0</accession>
<dbReference type="RefSeq" id="XP_023628071.1">
    <property type="nucleotide sequence ID" value="XM_023772303.1"/>
</dbReference>
<dbReference type="Proteomes" id="UP000225277">
    <property type="component" value="Unassembled WGS sequence"/>
</dbReference>
<dbReference type="EMBL" id="FJUY01000010">
    <property type="protein sequence ID" value="CZT21182.1"/>
    <property type="molecule type" value="Genomic_DNA"/>
</dbReference>
<evidence type="ECO:0000313" key="4">
    <source>
        <dbReference type="EMBL" id="CZT21182.1"/>
    </source>
</evidence>
<keyword evidence="3" id="KW-0560">Oxidoreductase</keyword>
<keyword evidence="5" id="KW-1185">Reference proteome</keyword>
<name>A0A2D3UUA0_9PEZI</name>
<dbReference type="PRINTS" id="PR00081">
    <property type="entry name" value="GDHRDH"/>
</dbReference>
<gene>
    <name evidence="4" type="ORF">RCC_07044</name>
</gene>
<evidence type="ECO:0000256" key="1">
    <source>
        <dbReference type="ARBA" id="ARBA00006484"/>
    </source>
</evidence>
<dbReference type="AlphaFoldDB" id="A0A2D3UUA0"/>
<sequence length="306" mass="32519">MALETNIQKLFNVQGLVAVITGGGTGLGLYAAKILDANGAKAVYIVGRREEVLRKAADSAENGTIIPLVGDVTNIDSLRGIVATIEKEQGYVNVVFANAGTTGVCHDPSDDVRMGKIPTLAEFQQKMLRPELLDEFTQVLHINTTAVHYTAMAFLDLLDKGNQKKNVAQESQIIVTTSAAAYERSLLPSLAAYCSAKAATSTLAGVLATKFAERRLHIRVNSIAPGHFPSDLTSGYLSMFPAYTQDGQNGQDAAFAGARCLPREMCPAERSGSPEEFAGVFLFLASRAAAYCNGATLLIDGGLLCK</sequence>
<dbReference type="GO" id="GO:0016491">
    <property type="term" value="F:oxidoreductase activity"/>
    <property type="evidence" value="ECO:0007669"/>
    <property type="project" value="UniProtKB-KW"/>
</dbReference>
<organism evidence="4 5">
    <name type="scientific">Ramularia collo-cygni</name>
    <dbReference type="NCBI Taxonomy" id="112498"/>
    <lineage>
        <taxon>Eukaryota</taxon>
        <taxon>Fungi</taxon>
        <taxon>Dikarya</taxon>
        <taxon>Ascomycota</taxon>
        <taxon>Pezizomycotina</taxon>
        <taxon>Dothideomycetes</taxon>
        <taxon>Dothideomycetidae</taxon>
        <taxon>Mycosphaerellales</taxon>
        <taxon>Mycosphaerellaceae</taxon>
        <taxon>Ramularia</taxon>
    </lineage>
</organism>
<dbReference type="Gene3D" id="3.40.50.720">
    <property type="entry name" value="NAD(P)-binding Rossmann-like Domain"/>
    <property type="match status" value="1"/>
</dbReference>
<dbReference type="CDD" id="cd05233">
    <property type="entry name" value="SDR_c"/>
    <property type="match status" value="1"/>
</dbReference>
<protein>
    <submittedName>
        <fullName evidence="4">Related to dehydrogenases with different specificities (Related to short-chain alcohol dehydrogenases)</fullName>
    </submittedName>
</protein>
<dbReference type="PANTHER" id="PTHR43618">
    <property type="entry name" value="7-ALPHA-HYDROXYSTEROID DEHYDROGENASE"/>
    <property type="match status" value="1"/>
</dbReference>
<dbReference type="GeneID" id="35602165"/>
<proteinExistence type="inferred from homology"/>
<evidence type="ECO:0000256" key="3">
    <source>
        <dbReference type="ARBA" id="ARBA00023002"/>
    </source>
</evidence>
<dbReference type="InterPro" id="IPR020904">
    <property type="entry name" value="Sc_DH/Rdtase_CS"/>
</dbReference>
<dbReference type="Pfam" id="PF00106">
    <property type="entry name" value="adh_short"/>
    <property type="match status" value="1"/>
</dbReference>
<keyword evidence="2" id="KW-0521">NADP</keyword>
<dbReference type="STRING" id="112498.A0A2D3UUA0"/>
<dbReference type="SUPFAM" id="SSF51735">
    <property type="entry name" value="NAD(P)-binding Rossmann-fold domains"/>
    <property type="match status" value="1"/>
</dbReference>
<dbReference type="InterPro" id="IPR052178">
    <property type="entry name" value="Sec_Metab_Biosynth_SDR"/>
</dbReference>
<dbReference type="PANTHER" id="PTHR43618:SF18">
    <property type="entry name" value="SHORT CHAIN DEHYDROGENASE_REDUCTASE FAMILY (AFU_ORTHOLOGUE AFUA_5G12480)"/>
    <property type="match status" value="1"/>
</dbReference>
<dbReference type="InterPro" id="IPR002347">
    <property type="entry name" value="SDR_fam"/>
</dbReference>
<evidence type="ECO:0000256" key="2">
    <source>
        <dbReference type="ARBA" id="ARBA00022857"/>
    </source>
</evidence>
<reference evidence="4 5" key="1">
    <citation type="submission" date="2016-03" db="EMBL/GenBank/DDBJ databases">
        <authorList>
            <person name="Ploux O."/>
        </authorList>
    </citation>
    <scope>NUCLEOTIDE SEQUENCE [LARGE SCALE GENOMIC DNA]</scope>
    <source>
        <strain evidence="4 5">URUG2</strain>
    </source>
</reference>
<dbReference type="InterPro" id="IPR036291">
    <property type="entry name" value="NAD(P)-bd_dom_sf"/>
</dbReference>
<dbReference type="PROSITE" id="PS00061">
    <property type="entry name" value="ADH_SHORT"/>
    <property type="match status" value="1"/>
</dbReference>